<dbReference type="WBParaSite" id="PTRK_0000145300.1">
    <property type="protein sequence ID" value="PTRK_0000145300.1"/>
    <property type="gene ID" value="PTRK_0000145300"/>
</dbReference>
<dbReference type="Proteomes" id="UP000038045">
    <property type="component" value="Unplaced"/>
</dbReference>
<reference evidence="3" key="1">
    <citation type="submission" date="2017-02" db="UniProtKB">
        <authorList>
            <consortium name="WormBaseParasite"/>
        </authorList>
    </citation>
    <scope>IDENTIFICATION</scope>
</reference>
<evidence type="ECO:0000313" key="2">
    <source>
        <dbReference type="Proteomes" id="UP000038045"/>
    </source>
</evidence>
<feature type="region of interest" description="Disordered" evidence="1">
    <location>
        <begin position="269"/>
        <end position="337"/>
    </location>
</feature>
<feature type="region of interest" description="Disordered" evidence="1">
    <location>
        <begin position="169"/>
        <end position="191"/>
    </location>
</feature>
<protein>
    <submittedName>
        <fullName evidence="3">LigA</fullName>
    </submittedName>
</protein>
<evidence type="ECO:0000313" key="3">
    <source>
        <dbReference type="WBParaSite" id="PTRK_0000145300.1"/>
    </source>
</evidence>
<feature type="compositionally biased region" description="Basic and acidic residues" evidence="1">
    <location>
        <begin position="111"/>
        <end position="125"/>
    </location>
</feature>
<keyword evidence="2" id="KW-1185">Reference proteome</keyword>
<proteinExistence type="predicted"/>
<evidence type="ECO:0000256" key="1">
    <source>
        <dbReference type="SAM" id="MobiDB-lite"/>
    </source>
</evidence>
<sequence>MGVFGDQARGLGVAGLHADGVGARADQRHLAAQDVYQLGQFIQAGGAQELAQTGDAVVAGCDLTAGGGVGGFLTHGAELPHHDLFLVEAVAALAKQGRALAVQPHGQADQEQNRAERDQGQRRQDDVEDALVERAPLAVHRAAQQGQGGRGQLLQRLIALSGALGVDQKRQRDGQDFQPARQGAHPRLGLGVDGQDDAVDIGRQSMVQQGVGAAQNRHSSQGVRRAGQAVVEDAQNVQVAPVQRLADQRFGVTGGADHDDVGRQVAAASPLGHQHPPDGVQAGHHHRGRNRPPAVLGHGRFAGQDQPQRAGDCSAQGGHDSDPRQMARRRPAAVKTI</sequence>
<organism evidence="2 3">
    <name type="scientific">Parastrongyloides trichosuri</name>
    <name type="common">Possum-specific nematode worm</name>
    <dbReference type="NCBI Taxonomy" id="131310"/>
    <lineage>
        <taxon>Eukaryota</taxon>
        <taxon>Metazoa</taxon>
        <taxon>Ecdysozoa</taxon>
        <taxon>Nematoda</taxon>
        <taxon>Chromadorea</taxon>
        <taxon>Rhabditida</taxon>
        <taxon>Tylenchina</taxon>
        <taxon>Panagrolaimomorpha</taxon>
        <taxon>Strongyloidoidea</taxon>
        <taxon>Strongyloididae</taxon>
        <taxon>Parastrongyloides</taxon>
    </lineage>
</organism>
<accession>A0A0N4Z3F3</accession>
<name>A0A0N4Z3F3_PARTI</name>
<feature type="compositionally biased region" description="Basic residues" evidence="1">
    <location>
        <begin position="326"/>
        <end position="337"/>
    </location>
</feature>
<feature type="region of interest" description="Disordered" evidence="1">
    <location>
        <begin position="101"/>
        <end position="127"/>
    </location>
</feature>
<dbReference type="AlphaFoldDB" id="A0A0N4Z3F3"/>